<feature type="transmembrane region" description="Helical" evidence="2">
    <location>
        <begin position="30"/>
        <end position="49"/>
    </location>
</feature>
<name>A0A5C4QPE4_9ACTN</name>
<dbReference type="PANTHER" id="PTHR43156:SF2">
    <property type="entry name" value="STAGE II SPORULATION PROTEIN E"/>
    <property type="match status" value="1"/>
</dbReference>
<evidence type="ECO:0000313" key="5">
    <source>
        <dbReference type="Proteomes" id="UP000306145"/>
    </source>
</evidence>
<comment type="caution">
    <text evidence="4">The sequence shown here is derived from an EMBL/GenBank/DDBJ whole genome shotgun (WGS) entry which is preliminary data.</text>
</comment>
<dbReference type="SMART" id="SM00331">
    <property type="entry name" value="PP2C_SIG"/>
    <property type="match status" value="1"/>
</dbReference>
<dbReference type="GO" id="GO:0016791">
    <property type="term" value="F:phosphatase activity"/>
    <property type="evidence" value="ECO:0007669"/>
    <property type="project" value="TreeGrafter"/>
</dbReference>
<dbReference type="Proteomes" id="UP000306145">
    <property type="component" value="Unassembled WGS sequence"/>
</dbReference>
<dbReference type="Gene3D" id="3.60.40.10">
    <property type="entry name" value="PPM-type phosphatase domain"/>
    <property type="match status" value="1"/>
</dbReference>
<keyword evidence="5" id="KW-1185">Reference proteome</keyword>
<feature type="transmembrane region" description="Helical" evidence="2">
    <location>
        <begin position="80"/>
        <end position="100"/>
    </location>
</feature>
<evidence type="ECO:0000256" key="2">
    <source>
        <dbReference type="SAM" id="Phobius"/>
    </source>
</evidence>
<sequence>MRPLPSTDRSVDKPPAAGSTIANGSLLGRWTRWLGLRLAFGFIAVVLLVDAAAGTHAVLIGFLALAPLFAAAVETPRRTAVVSATATTAAVVAGLPSGMLGSLDHLLRVAVVIAVSLMAVYVAQARTGREERLRRMAEIVRITQAAILREPPGHAPGVELAARYVSAYEQAGVGGDLYEVVVVDPRGLRIIVGDVCGKGLDAVRLASAVAGAFRQSAIIRSDLTQVARDLDDLVGREPTPATGATFVTAVLVELRGDEIRSVNCGHPAPILRHRSGNLEELEVSSPDRPLGLGGPRSAEVTHRWEVGDRLLLHTDGLIEARDDNGRFFPMSALRECLSRSSVDDSLAAVWGSVHRHVGGEPHDDIALLLAERRPSAAG</sequence>
<dbReference type="Pfam" id="PF07228">
    <property type="entry name" value="SpoIIE"/>
    <property type="match status" value="1"/>
</dbReference>
<feature type="domain" description="PPM-type phosphatase" evidence="3">
    <location>
        <begin position="155"/>
        <end position="372"/>
    </location>
</feature>
<dbReference type="EMBL" id="VDFY01000154">
    <property type="protein sequence ID" value="TNH28654.1"/>
    <property type="molecule type" value="Genomic_DNA"/>
</dbReference>
<keyword evidence="1" id="KW-0378">Hydrolase</keyword>
<dbReference type="InterPro" id="IPR036457">
    <property type="entry name" value="PPM-type-like_dom_sf"/>
</dbReference>
<keyword evidence="2" id="KW-0812">Transmembrane</keyword>
<keyword evidence="2" id="KW-1133">Transmembrane helix</keyword>
<evidence type="ECO:0000259" key="3">
    <source>
        <dbReference type="SMART" id="SM00331"/>
    </source>
</evidence>
<dbReference type="InterPro" id="IPR001932">
    <property type="entry name" value="PPM-type_phosphatase-like_dom"/>
</dbReference>
<protein>
    <submittedName>
        <fullName evidence="4">Serine/threonine-protein phosphatase</fullName>
    </submittedName>
</protein>
<proteinExistence type="predicted"/>
<keyword evidence="2" id="KW-0472">Membrane</keyword>
<organism evidence="4 5">
    <name type="scientific">Micromonospora orduensis</name>
    <dbReference type="NCBI Taxonomy" id="1420891"/>
    <lineage>
        <taxon>Bacteria</taxon>
        <taxon>Bacillati</taxon>
        <taxon>Actinomycetota</taxon>
        <taxon>Actinomycetes</taxon>
        <taxon>Micromonosporales</taxon>
        <taxon>Micromonosporaceae</taxon>
        <taxon>Micromonospora</taxon>
    </lineage>
</organism>
<dbReference type="PANTHER" id="PTHR43156">
    <property type="entry name" value="STAGE II SPORULATION PROTEIN E-RELATED"/>
    <property type="match status" value="1"/>
</dbReference>
<dbReference type="SUPFAM" id="SSF81606">
    <property type="entry name" value="PP2C-like"/>
    <property type="match status" value="1"/>
</dbReference>
<accession>A0A5C4QPE4</accession>
<evidence type="ECO:0000256" key="1">
    <source>
        <dbReference type="ARBA" id="ARBA00022801"/>
    </source>
</evidence>
<reference evidence="4 5" key="1">
    <citation type="submission" date="2019-06" db="EMBL/GenBank/DDBJ databases">
        <title>Micromonospora ordensis sp. nov., isolated from deep marine sediment.</title>
        <authorList>
            <person name="Veyisoglu A."/>
            <person name="Carro L."/>
            <person name="Klenk H.-P."/>
            <person name="Sahin N."/>
        </authorList>
    </citation>
    <scope>NUCLEOTIDE SEQUENCE [LARGE SCALE GENOMIC DNA]</scope>
    <source>
        <strain evidence="4 5">S2509</strain>
    </source>
</reference>
<dbReference type="InterPro" id="IPR052016">
    <property type="entry name" value="Bact_Sigma-Reg"/>
</dbReference>
<gene>
    <name evidence="4" type="ORF">FHG89_14565</name>
</gene>
<feature type="transmembrane region" description="Helical" evidence="2">
    <location>
        <begin position="106"/>
        <end position="125"/>
    </location>
</feature>
<feature type="transmembrane region" description="Helical" evidence="2">
    <location>
        <begin position="55"/>
        <end position="73"/>
    </location>
</feature>
<dbReference type="RefSeq" id="WP_139584913.1">
    <property type="nucleotide sequence ID" value="NZ_VDFY01000154.1"/>
</dbReference>
<evidence type="ECO:0000313" key="4">
    <source>
        <dbReference type="EMBL" id="TNH28654.1"/>
    </source>
</evidence>
<dbReference type="OrthoDB" id="311904at2"/>
<dbReference type="AlphaFoldDB" id="A0A5C4QPE4"/>